<dbReference type="Proteomes" id="UP000235943">
    <property type="component" value="Unassembled WGS sequence"/>
</dbReference>
<keyword evidence="3" id="KW-1185">Reference proteome</keyword>
<evidence type="ECO:0000313" key="3">
    <source>
        <dbReference type="Proteomes" id="UP000235943"/>
    </source>
</evidence>
<reference evidence="2 3" key="1">
    <citation type="submission" date="2018-01" db="EMBL/GenBank/DDBJ databases">
        <title>Draft genome sequence of Streptomyces sp. 13K301.</title>
        <authorList>
            <person name="Sahin N."/>
            <person name="Saygin H."/>
            <person name="Ay H."/>
        </authorList>
    </citation>
    <scope>NUCLEOTIDE SEQUENCE [LARGE SCALE GENOMIC DNA]</scope>
    <source>
        <strain evidence="2 3">13K301</strain>
    </source>
</reference>
<feature type="non-terminal residue" evidence="2">
    <location>
        <position position="1"/>
    </location>
</feature>
<accession>A0A2N8TAL3</accession>
<dbReference type="InterPro" id="IPR037069">
    <property type="entry name" value="AcylCoA_DH/ox_N_sf"/>
</dbReference>
<dbReference type="RefSeq" id="WP_180989945.1">
    <property type="nucleotide sequence ID" value="NZ_POUC01000968.1"/>
</dbReference>
<dbReference type="InterPro" id="IPR052166">
    <property type="entry name" value="Diverse_Acyl-CoA_DH"/>
</dbReference>
<dbReference type="InterPro" id="IPR006091">
    <property type="entry name" value="Acyl-CoA_Oxase/DH_mid-dom"/>
</dbReference>
<evidence type="ECO:0000313" key="2">
    <source>
        <dbReference type="EMBL" id="PNG16063.1"/>
    </source>
</evidence>
<dbReference type="InterPro" id="IPR009100">
    <property type="entry name" value="AcylCoA_DH/oxidase_NM_dom_sf"/>
</dbReference>
<name>A0A2N8TAL3_9ACTN</name>
<gene>
    <name evidence="2" type="ORF">C1J00_44110</name>
</gene>
<dbReference type="PANTHER" id="PTHR42803">
    <property type="entry name" value="ACYL-COA DEHYDROGENASE"/>
    <property type="match status" value="1"/>
</dbReference>
<dbReference type="Pfam" id="PF02770">
    <property type="entry name" value="Acyl-CoA_dh_M"/>
    <property type="match status" value="1"/>
</dbReference>
<protein>
    <submittedName>
        <fullName evidence="2">Acyl-CoA dehydrogenase</fullName>
    </submittedName>
</protein>
<dbReference type="GO" id="GO:0016627">
    <property type="term" value="F:oxidoreductase activity, acting on the CH-CH group of donors"/>
    <property type="evidence" value="ECO:0007669"/>
    <property type="project" value="InterPro"/>
</dbReference>
<dbReference type="AlphaFoldDB" id="A0A2N8TAL3"/>
<dbReference type="Gene3D" id="1.10.540.10">
    <property type="entry name" value="Acyl-CoA dehydrogenase/oxidase, N-terminal domain"/>
    <property type="match status" value="1"/>
</dbReference>
<dbReference type="SUPFAM" id="SSF56645">
    <property type="entry name" value="Acyl-CoA dehydrogenase NM domain-like"/>
    <property type="match status" value="1"/>
</dbReference>
<dbReference type="Gene3D" id="2.40.110.10">
    <property type="entry name" value="Butyryl-CoA Dehydrogenase, subunit A, domain 2"/>
    <property type="match status" value="1"/>
</dbReference>
<dbReference type="EMBL" id="POUC01000968">
    <property type="protein sequence ID" value="PNG16063.1"/>
    <property type="molecule type" value="Genomic_DNA"/>
</dbReference>
<organism evidence="2 3">
    <name type="scientific">Streptomyces cahuitamycinicus</name>
    <dbReference type="NCBI Taxonomy" id="2070367"/>
    <lineage>
        <taxon>Bacteria</taxon>
        <taxon>Bacillati</taxon>
        <taxon>Actinomycetota</taxon>
        <taxon>Actinomycetes</taxon>
        <taxon>Kitasatosporales</taxon>
        <taxon>Streptomycetaceae</taxon>
        <taxon>Streptomyces</taxon>
    </lineage>
</organism>
<comment type="caution">
    <text evidence="2">The sequence shown here is derived from an EMBL/GenBank/DDBJ whole genome shotgun (WGS) entry which is preliminary data.</text>
</comment>
<dbReference type="GO" id="GO:0050660">
    <property type="term" value="F:flavin adenine dinucleotide binding"/>
    <property type="evidence" value="ECO:0007669"/>
    <property type="project" value="InterPro"/>
</dbReference>
<dbReference type="PANTHER" id="PTHR42803:SF3">
    <property type="entry name" value="ACYL-COA DEHYDROGENASE-RELATED"/>
    <property type="match status" value="1"/>
</dbReference>
<feature type="domain" description="Acyl-CoA oxidase/dehydrogenase middle" evidence="1">
    <location>
        <begin position="31"/>
        <end position="136"/>
    </location>
</feature>
<evidence type="ECO:0000259" key="1">
    <source>
        <dbReference type="Pfam" id="PF02770"/>
    </source>
</evidence>
<sequence>GNANLLLAYGSTEQVDTWVRPMVRGRFFGTMCLSEPQAGSSLADITTRAERQDDGTYRLFGTKMWISGGDHELAENIVHLVLARIPGGPPGVKGISLFIVPKVLLDDGGALGARNDVVLVGLNHKMGYRGTTNTLLNFGDGVHRPDGHPGAVGYLVGE</sequence>
<feature type="non-terminal residue" evidence="2">
    <location>
        <position position="158"/>
    </location>
</feature>
<proteinExistence type="predicted"/>
<dbReference type="InterPro" id="IPR046373">
    <property type="entry name" value="Acyl-CoA_Oxase/DH_mid-dom_sf"/>
</dbReference>